<keyword evidence="3" id="KW-1185">Reference proteome</keyword>
<accession>A0ABU9DKY1</accession>
<evidence type="ECO:0000256" key="1">
    <source>
        <dbReference type="SAM" id="Phobius"/>
    </source>
</evidence>
<keyword evidence="1" id="KW-0812">Transmembrane</keyword>
<feature type="transmembrane region" description="Helical" evidence="1">
    <location>
        <begin position="71"/>
        <end position="89"/>
    </location>
</feature>
<protein>
    <recommendedName>
        <fullName evidence="4">Transposase</fullName>
    </recommendedName>
</protein>
<keyword evidence="1" id="KW-1133">Transmembrane helix</keyword>
<reference evidence="2 3" key="1">
    <citation type="submission" date="2024-04" db="EMBL/GenBank/DDBJ databases">
        <title>draft genome sequnece of Paenibacillus filicis.</title>
        <authorList>
            <person name="Kim D.-U."/>
        </authorList>
    </citation>
    <scope>NUCLEOTIDE SEQUENCE [LARGE SCALE GENOMIC DNA]</scope>
    <source>
        <strain evidence="2 3">KACC14197</strain>
    </source>
</reference>
<feature type="transmembrane region" description="Helical" evidence="1">
    <location>
        <begin position="28"/>
        <end position="50"/>
    </location>
</feature>
<keyword evidence="1" id="KW-0472">Membrane</keyword>
<proteinExistence type="predicted"/>
<organism evidence="2 3">
    <name type="scientific">Paenibacillus filicis</name>
    <dbReference type="NCBI Taxonomy" id="669464"/>
    <lineage>
        <taxon>Bacteria</taxon>
        <taxon>Bacillati</taxon>
        <taxon>Bacillota</taxon>
        <taxon>Bacilli</taxon>
        <taxon>Bacillales</taxon>
        <taxon>Paenibacillaceae</taxon>
        <taxon>Paenibacillus</taxon>
    </lineage>
</organism>
<evidence type="ECO:0000313" key="3">
    <source>
        <dbReference type="Proteomes" id="UP001469365"/>
    </source>
</evidence>
<evidence type="ECO:0008006" key="4">
    <source>
        <dbReference type="Google" id="ProtNLM"/>
    </source>
</evidence>
<gene>
    <name evidence="2" type="ORF">WMW72_10980</name>
</gene>
<dbReference type="EMBL" id="JBBPCC010000006">
    <property type="protein sequence ID" value="MEK8128428.1"/>
    <property type="molecule type" value="Genomic_DNA"/>
</dbReference>
<name>A0ABU9DKY1_9BACL</name>
<dbReference type="RefSeq" id="WP_341415509.1">
    <property type="nucleotide sequence ID" value="NZ_JBBPCC010000006.1"/>
</dbReference>
<sequence>MFALLIIGSLLAPLLLLACRFLTPKLTMVFDLAALAALYAFGWIATGAIYKILRDDMVMMTEVHRVFYNSLFLASGAYLGVYAVYLIWWKSFRLWREQP</sequence>
<comment type="caution">
    <text evidence="2">The sequence shown here is derived from an EMBL/GenBank/DDBJ whole genome shotgun (WGS) entry which is preliminary data.</text>
</comment>
<evidence type="ECO:0000313" key="2">
    <source>
        <dbReference type="EMBL" id="MEK8128428.1"/>
    </source>
</evidence>
<dbReference type="Proteomes" id="UP001469365">
    <property type="component" value="Unassembled WGS sequence"/>
</dbReference>